<comment type="caution">
    <text evidence="1">The sequence shown here is derived from an EMBL/GenBank/DDBJ whole genome shotgun (WGS) entry which is preliminary data.</text>
</comment>
<keyword evidence="2" id="KW-1185">Reference proteome</keyword>
<sequence>MGTLRQGGIGIATVLAVSGGVILLALRNSSIILKYAFLKQLAVVPYVQRARATYSLPSVHQASGYSAFLLYTINKIRTPVLGAGAKDSDSTRERITDVQLLSPASVLPGVRGSPARKKKVRFAASVVEPKGDNQEYRRNPKSSRLRRQADQQSTSDLFCEHTQTGSQEQDIETGLASSQNLPSHPHGANDCTPTPLRSNSTSQGQTAKSKRVSPLFDPRLPRNRVAQYSHIY</sequence>
<organism evidence="1 2">
    <name type="scientific">Diphasiastrum complanatum</name>
    <name type="common">Issler's clubmoss</name>
    <name type="synonym">Lycopodium complanatum</name>
    <dbReference type="NCBI Taxonomy" id="34168"/>
    <lineage>
        <taxon>Eukaryota</taxon>
        <taxon>Viridiplantae</taxon>
        <taxon>Streptophyta</taxon>
        <taxon>Embryophyta</taxon>
        <taxon>Tracheophyta</taxon>
        <taxon>Lycopodiopsida</taxon>
        <taxon>Lycopodiales</taxon>
        <taxon>Lycopodiaceae</taxon>
        <taxon>Lycopodioideae</taxon>
        <taxon>Diphasiastrum</taxon>
    </lineage>
</organism>
<evidence type="ECO:0000313" key="1">
    <source>
        <dbReference type="EMBL" id="KAJ7557907.1"/>
    </source>
</evidence>
<reference evidence="2" key="1">
    <citation type="journal article" date="2024" name="Proc. Natl. Acad. Sci. U.S.A.">
        <title>Extraordinary preservation of gene collinearity over three hundred million years revealed in homosporous lycophytes.</title>
        <authorList>
            <person name="Li C."/>
            <person name="Wickell D."/>
            <person name="Kuo L.Y."/>
            <person name="Chen X."/>
            <person name="Nie B."/>
            <person name="Liao X."/>
            <person name="Peng D."/>
            <person name="Ji J."/>
            <person name="Jenkins J."/>
            <person name="Williams M."/>
            <person name="Shu S."/>
            <person name="Plott C."/>
            <person name="Barry K."/>
            <person name="Rajasekar S."/>
            <person name="Grimwood J."/>
            <person name="Han X."/>
            <person name="Sun S."/>
            <person name="Hou Z."/>
            <person name="He W."/>
            <person name="Dai G."/>
            <person name="Sun C."/>
            <person name="Schmutz J."/>
            <person name="Leebens-Mack J.H."/>
            <person name="Li F.W."/>
            <person name="Wang L."/>
        </authorList>
    </citation>
    <scope>NUCLEOTIDE SEQUENCE [LARGE SCALE GENOMIC DNA]</scope>
    <source>
        <strain evidence="2">cv. PW_Plant_1</strain>
    </source>
</reference>
<gene>
    <name evidence="1" type="ORF">O6H91_04G015000</name>
</gene>
<dbReference type="Proteomes" id="UP001162992">
    <property type="component" value="Chromosome 4"/>
</dbReference>
<evidence type="ECO:0000313" key="2">
    <source>
        <dbReference type="Proteomes" id="UP001162992"/>
    </source>
</evidence>
<proteinExistence type="predicted"/>
<protein>
    <submittedName>
        <fullName evidence="1">Uncharacterized protein</fullName>
    </submittedName>
</protein>
<dbReference type="EMBL" id="CM055095">
    <property type="protein sequence ID" value="KAJ7557907.1"/>
    <property type="molecule type" value="Genomic_DNA"/>
</dbReference>
<accession>A0ACC2DUK6</accession>
<name>A0ACC2DUK6_DIPCM</name>